<name>A0A9W6ZR74_9STRA</name>
<evidence type="ECO:0000256" key="1">
    <source>
        <dbReference type="SAM" id="MobiDB-lite"/>
    </source>
</evidence>
<sequence length="234" mass="25168">MASSSSHPSPPPPSNSPGYKSISGNSLPSSDIAFVQPPPPSSSVSSPDSLPTCDPTNPWFDSLSREIGLSSTRGSRKSSVTTRDGYGFEVEEGDKEDEEGEEDSAKRRAKWIKVLNTLSQHEPQEIYNVCCRWAKSSDNPPVSSSTSASDGSTSPKSHSLSLLSLKSKLGLSSPLEALGTKLNKMMRKGIPKDMRGQVWWLCSGGYLLARRAAEKGEQSYEEIIETINSAGVDS</sequence>
<dbReference type="SUPFAM" id="SSF47923">
    <property type="entry name" value="Ypt/Rab-GAP domain of gyp1p"/>
    <property type="match status" value="1"/>
</dbReference>
<gene>
    <name evidence="2" type="ORF">TrRE_jg10563</name>
</gene>
<evidence type="ECO:0000313" key="2">
    <source>
        <dbReference type="EMBL" id="GMH55020.1"/>
    </source>
</evidence>
<dbReference type="OrthoDB" id="294251at2759"/>
<comment type="caution">
    <text evidence="2">The sequence shown here is derived from an EMBL/GenBank/DDBJ whole genome shotgun (WGS) entry which is preliminary data.</text>
</comment>
<dbReference type="AlphaFoldDB" id="A0A9W6ZR74"/>
<feature type="non-terminal residue" evidence="2">
    <location>
        <position position="1"/>
    </location>
</feature>
<dbReference type="InterPro" id="IPR035969">
    <property type="entry name" value="Rab-GAP_TBC_sf"/>
</dbReference>
<feature type="compositionally biased region" description="Low complexity" evidence="1">
    <location>
        <begin position="42"/>
        <end position="51"/>
    </location>
</feature>
<dbReference type="Proteomes" id="UP001165082">
    <property type="component" value="Unassembled WGS sequence"/>
</dbReference>
<organism evidence="2 3">
    <name type="scientific">Triparma retinervis</name>
    <dbReference type="NCBI Taxonomy" id="2557542"/>
    <lineage>
        <taxon>Eukaryota</taxon>
        <taxon>Sar</taxon>
        <taxon>Stramenopiles</taxon>
        <taxon>Ochrophyta</taxon>
        <taxon>Bolidophyceae</taxon>
        <taxon>Parmales</taxon>
        <taxon>Triparmaceae</taxon>
        <taxon>Triparma</taxon>
    </lineage>
</organism>
<keyword evidence="3" id="KW-1185">Reference proteome</keyword>
<evidence type="ECO:0000313" key="3">
    <source>
        <dbReference type="Proteomes" id="UP001165082"/>
    </source>
</evidence>
<dbReference type="EMBL" id="BRXZ01004771">
    <property type="protein sequence ID" value="GMH55020.1"/>
    <property type="molecule type" value="Genomic_DNA"/>
</dbReference>
<reference evidence="2" key="1">
    <citation type="submission" date="2022-07" db="EMBL/GenBank/DDBJ databases">
        <title>Genome analysis of Parmales, a sister group of diatoms, reveals the evolutionary specialization of diatoms from phago-mixotrophs to photoautotrophs.</title>
        <authorList>
            <person name="Ban H."/>
            <person name="Sato S."/>
            <person name="Yoshikawa S."/>
            <person name="Kazumasa Y."/>
            <person name="Nakamura Y."/>
            <person name="Ichinomiya M."/>
            <person name="Saitoh K."/>
            <person name="Sato N."/>
            <person name="Blanc-Mathieu R."/>
            <person name="Endo H."/>
            <person name="Kuwata A."/>
            <person name="Ogata H."/>
        </authorList>
    </citation>
    <scope>NUCLEOTIDE SEQUENCE</scope>
</reference>
<accession>A0A9W6ZR74</accession>
<proteinExistence type="predicted"/>
<protein>
    <submittedName>
        <fullName evidence="2">Uncharacterized protein</fullName>
    </submittedName>
</protein>
<feature type="region of interest" description="Disordered" evidence="1">
    <location>
        <begin position="1"/>
        <end position="106"/>
    </location>
</feature>
<feature type="compositionally biased region" description="Polar residues" evidence="1">
    <location>
        <begin position="69"/>
        <end position="82"/>
    </location>
</feature>
<feature type="compositionally biased region" description="Acidic residues" evidence="1">
    <location>
        <begin position="89"/>
        <end position="102"/>
    </location>
</feature>
<dbReference type="Gene3D" id="1.10.10.750">
    <property type="entry name" value="Ypt/Rab-GAP domain of gyp1p, domain 1"/>
    <property type="match status" value="1"/>
</dbReference>